<dbReference type="EMBL" id="JAUSQM010000001">
    <property type="protein sequence ID" value="MDP9824191.1"/>
    <property type="molecule type" value="Genomic_DNA"/>
</dbReference>
<keyword evidence="7" id="KW-0464">Manganese</keyword>
<evidence type="ECO:0000256" key="3">
    <source>
        <dbReference type="ARBA" id="ARBA00022741"/>
    </source>
</evidence>
<dbReference type="GO" id="GO:0052619">
    <property type="term" value="F:coenzyme F420-1:gamma-L-glutamate ligase activity"/>
    <property type="evidence" value="ECO:0007669"/>
    <property type="project" value="UniProtKB-EC"/>
</dbReference>
<dbReference type="Gene3D" id="3.30.1330.100">
    <property type="entry name" value="CofE-like"/>
    <property type="match status" value="2"/>
</dbReference>
<evidence type="ECO:0000256" key="7">
    <source>
        <dbReference type="ARBA" id="ARBA00023211"/>
    </source>
</evidence>
<evidence type="ECO:0000256" key="5">
    <source>
        <dbReference type="ARBA" id="ARBA00022958"/>
    </source>
</evidence>
<dbReference type="NCBIfam" id="TIGR01916">
    <property type="entry name" value="F420_cofE"/>
    <property type="match status" value="1"/>
</dbReference>
<dbReference type="Gene3D" id="3.90.1660.10">
    <property type="entry name" value="CofE-like domain"/>
    <property type="match status" value="1"/>
</dbReference>
<name>A0ABT9NV56_9ACTN</name>
<dbReference type="PANTHER" id="PTHR47917:SF1">
    <property type="entry name" value="COENZYME F420:L-GLUTAMATE LIGASE"/>
    <property type="match status" value="1"/>
</dbReference>
<dbReference type="RefSeq" id="WP_068123153.1">
    <property type="nucleotide sequence ID" value="NZ_CCXJ01000626.1"/>
</dbReference>
<proteinExistence type="predicted"/>
<comment type="caution">
    <text evidence="9">The sequence shown here is derived from an EMBL/GenBank/DDBJ whole genome shotgun (WGS) entry which is preliminary data.</text>
</comment>
<reference evidence="9 10" key="1">
    <citation type="submission" date="2023-07" db="EMBL/GenBank/DDBJ databases">
        <title>Sequencing the genomes of 1000 actinobacteria strains.</title>
        <authorList>
            <person name="Klenk H.-P."/>
        </authorList>
    </citation>
    <scope>NUCLEOTIDE SEQUENCE [LARGE SCALE GENOMIC DNA]</scope>
    <source>
        <strain evidence="9 10">GD13</strain>
    </source>
</reference>
<dbReference type="InterPro" id="IPR002847">
    <property type="entry name" value="F420-0_gamma-glut_ligase-dom"/>
</dbReference>
<keyword evidence="3" id="KW-0547">Nucleotide-binding</keyword>
<dbReference type="EC" id="6.3.2.31" evidence="9"/>
<sequence>MPLPAPPTRLTAFAPEGVGEVRPGDDLVDLLLTALEANGERLLDDDVVLVTSKVVSKAEDRQRSGGRDEVLADETVRVVARRGPTTIVRTRHGLVMAGAGIDSSNTDAGSVLLLPVAPDASARVLRAALAERTGRRVAVIVTDTAGRAWRHGQTDIAIGMAGLAPYDDHAGLTDAHGNTLAVTAPAVPDELAAVGDLVKGKLSGRPFALVRGLADRVLPVGEDGPGARALVREPDQDLFGFGARDAVRAAATRDDDLVGYGAPLAPEDLPAEATAVVTELLHRLLPGPSEWTVRWVGSGRVRLRVEPGPGPIPDAFVLGQVAGACDAWLRACGWLPQGAPTLVDAGIYNAVELAVAPRVTPGGTPPPA</sequence>
<feature type="domain" description="Coenzyme F420:L-glutamate ligase-like" evidence="8">
    <location>
        <begin position="19"/>
        <end position="63"/>
    </location>
</feature>
<keyword evidence="6" id="KW-0342">GTP-binding</keyword>
<keyword evidence="2" id="KW-0479">Metal-binding</keyword>
<evidence type="ECO:0000313" key="10">
    <source>
        <dbReference type="Proteomes" id="UP001240447"/>
    </source>
</evidence>
<organism evidence="9 10">
    <name type="scientific">Nocardioides massiliensis</name>
    <dbReference type="NCBI Taxonomy" id="1325935"/>
    <lineage>
        <taxon>Bacteria</taxon>
        <taxon>Bacillati</taxon>
        <taxon>Actinomycetota</taxon>
        <taxon>Actinomycetes</taxon>
        <taxon>Propionibacteriales</taxon>
        <taxon>Nocardioidaceae</taxon>
        <taxon>Nocardioides</taxon>
    </lineage>
</organism>
<keyword evidence="1 9" id="KW-0436">Ligase</keyword>
<dbReference type="GO" id="GO:0052618">
    <property type="term" value="F:coenzyme F420-0:L-glutamate ligase activity"/>
    <property type="evidence" value="ECO:0007669"/>
    <property type="project" value="UniProtKB-EC"/>
</dbReference>
<evidence type="ECO:0000313" key="9">
    <source>
        <dbReference type="EMBL" id="MDP9824191.1"/>
    </source>
</evidence>
<dbReference type="Pfam" id="PF01996">
    <property type="entry name" value="F420_ligase"/>
    <property type="match status" value="2"/>
</dbReference>
<keyword evidence="5" id="KW-0630">Potassium</keyword>
<gene>
    <name evidence="9" type="ORF">J2S59_004000</name>
</gene>
<dbReference type="PANTHER" id="PTHR47917">
    <property type="match status" value="1"/>
</dbReference>
<feature type="domain" description="Coenzyme F420:L-glutamate ligase-like" evidence="8">
    <location>
        <begin position="70"/>
        <end position="212"/>
    </location>
</feature>
<evidence type="ECO:0000259" key="8">
    <source>
        <dbReference type="Pfam" id="PF01996"/>
    </source>
</evidence>
<keyword evidence="4" id="KW-0460">Magnesium</keyword>
<dbReference type="InterPro" id="IPR008225">
    <property type="entry name" value="F420-0_g-glutamyl_ligase"/>
</dbReference>
<protein>
    <submittedName>
        <fullName evidence="9">Coenzyme F420-0:L-glutamate ligase/coenzyme F420-1:gamma-L-glutamate ligase</fullName>
        <ecNumber evidence="9">6.3.2.31</ecNumber>
        <ecNumber evidence="9">6.3.2.34</ecNumber>
    </submittedName>
</protein>
<evidence type="ECO:0000256" key="1">
    <source>
        <dbReference type="ARBA" id="ARBA00022598"/>
    </source>
</evidence>
<accession>A0ABT9NV56</accession>
<dbReference type="Proteomes" id="UP001240447">
    <property type="component" value="Unassembled WGS sequence"/>
</dbReference>
<evidence type="ECO:0000256" key="2">
    <source>
        <dbReference type="ARBA" id="ARBA00022723"/>
    </source>
</evidence>
<evidence type="ECO:0000256" key="4">
    <source>
        <dbReference type="ARBA" id="ARBA00022842"/>
    </source>
</evidence>
<dbReference type="EC" id="6.3.2.34" evidence="9"/>
<keyword evidence="10" id="KW-1185">Reference proteome</keyword>
<dbReference type="SUPFAM" id="SSF144010">
    <property type="entry name" value="CofE-like"/>
    <property type="match status" value="1"/>
</dbReference>
<evidence type="ECO:0000256" key="6">
    <source>
        <dbReference type="ARBA" id="ARBA00023134"/>
    </source>
</evidence>